<comment type="caution">
    <text evidence="2">The sequence shown here is derived from an EMBL/GenBank/DDBJ whole genome shotgun (WGS) entry which is preliminary data.</text>
</comment>
<keyword evidence="2" id="KW-0238">DNA-binding</keyword>
<protein>
    <submittedName>
        <fullName evidence="2">DNA-binding protein</fullName>
    </submittedName>
</protein>
<proteinExistence type="predicted"/>
<gene>
    <name evidence="2" type="ORF">EZM97_17050</name>
</gene>
<evidence type="ECO:0000313" key="2">
    <source>
        <dbReference type="EMBL" id="TCI11414.1"/>
    </source>
</evidence>
<name>A0A4R0Z0I1_9GAMM</name>
<feature type="region of interest" description="Disordered" evidence="1">
    <location>
        <begin position="58"/>
        <end position="92"/>
    </location>
</feature>
<dbReference type="Proteomes" id="UP000291822">
    <property type="component" value="Unassembled WGS sequence"/>
</dbReference>
<accession>A0A4R0Z0I1</accession>
<sequence length="92" mass="10509">MFDIDDLSALLHRPQHTIRNDASRAPHRLPPRCVLPGQRRLLWRKDDVMAWLAAAVVPSMPEQAQSPQQLPRRRGRPPKANPARGRSEVRHG</sequence>
<dbReference type="AlphaFoldDB" id="A0A4R0Z0I1"/>
<evidence type="ECO:0000256" key="1">
    <source>
        <dbReference type="SAM" id="MobiDB-lite"/>
    </source>
</evidence>
<dbReference type="GO" id="GO:0003677">
    <property type="term" value="F:DNA binding"/>
    <property type="evidence" value="ECO:0007669"/>
    <property type="project" value="UniProtKB-KW"/>
</dbReference>
<reference evidence="2 3" key="1">
    <citation type="submission" date="2019-02" db="EMBL/GenBank/DDBJ databases">
        <title>Dyella amyloliquefaciens sp. nov., isolated from forest soil.</title>
        <authorList>
            <person name="Gao Z.-H."/>
            <person name="Qiu L.-H."/>
        </authorList>
    </citation>
    <scope>NUCLEOTIDE SEQUENCE [LARGE SCALE GENOMIC DNA]</scope>
    <source>
        <strain evidence="2 3">KACC 12747</strain>
    </source>
</reference>
<organism evidence="2 3">
    <name type="scientific">Dyella soli</name>
    <dbReference type="NCBI Taxonomy" id="522319"/>
    <lineage>
        <taxon>Bacteria</taxon>
        <taxon>Pseudomonadati</taxon>
        <taxon>Pseudomonadota</taxon>
        <taxon>Gammaproteobacteria</taxon>
        <taxon>Lysobacterales</taxon>
        <taxon>Rhodanobacteraceae</taxon>
        <taxon>Dyella</taxon>
    </lineage>
</organism>
<keyword evidence="3" id="KW-1185">Reference proteome</keyword>
<evidence type="ECO:0000313" key="3">
    <source>
        <dbReference type="Proteomes" id="UP000291822"/>
    </source>
</evidence>
<dbReference type="EMBL" id="SJTG01000002">
    <property type="protein sequence ID" value="TCI11414.1"/>
    <property type="molecule type" value="Genomic_DNA"/>
</dbReference>